<evidence type="ECO:0000313" key="10">
    <source>
        <dbReference type="Proteomes" id="UP001620234"/>
    </source>
</evidence>
<dbReference type="Pfam" id="PF02770">
    <property type="entry name" value="Acyl-CoA_dh_M"/>
    <property type="match status" value="1"/>
</dbReference>
<dbReference type="Gene3D" id="1.10.540.10">
    <property type="entry name" value="Acyl-CoA dehydrogenase/oxidase, N-terminal domain"/>
    <property type="match status" value="1"/>
</dbReference>
<keyword evidence="4 5" id="KW-0274">FAD</keyword>
<dbReference type="InterPro" id="IPR009100">
    <property type="entry name" value="AcylCoA_DH/oxidase_NM_dom_sf"/>
</dbReference>
<dbReference type="GO" id="GO:0016491">
    <property type="term" value="F:oxidoreductase activity"/>
    <property type="evidence" value="ECO:0007669"/>
    <property type="project" value="UniProtKB-KW"/>
</dbReference>
<keyword evidence="5 9" id="KW-0560">Oxidoreductase</keyword>
<dbReference type="Pfam" id="PF02771">
    <property type="entry name" value="Acyl-CoA_dh_N"/>
    <property type="match status" value="1"/>
</dbReference>
<feature type="domain" description="Acyl-CoA oxidase/dehydrogenase middle" evidence="7">
    <location>
        <begin position="121"/>
        <end position="217"/>
    </location>
</feature>
<evidence type="ECO:0000313" key="9">
    <source>
        <dbReference type="EMBL" id="MFK4000040.1"/>
    </source>
</evidence>
<comment type="caution">
    <text evidence="9">The sequence shown here is derived from an EMBL/GenBank/DDBJ whole genome shotgun (WGS) entry which is preliminary data.</text>
</comment>
<evidence type="ECO:0000256" key="1">
    <source>
        <dbReference type="ARBA" id="ARBA00001974"/>
    </source>
</evidence>
<dbReference type="PROSITE" id="PS00073">
    <property type="entry name" value="ACYL_COA_DH_2"/>
    <property type="match status" value="1"/>
</dbReference>
<dbReference type="PANTHER" id="PTHR43884">
    <property type="entry name" value="ACYL-COA DEHYDROGENASE"/>
    <property type="match status" value="1"/>
</dbReference>
<dbReference type="Proteomes" id="UP001620234">
    <property type="component" value="Unassembled WGS sequence"/>
</dbReference>
<evidence type="ECO:0000259" key="7">
    <source>
        <dbReference type="Pfam" id="PF02770"/>
    </source>
</evidence>
<dbReference type="Pfam" id="PF00441">
    <property type="entry name" value="Acyl-CoA_dh_1"/>
    <property type="match status" value="1"/>
</dbReference>
<comment type="similarity">
    <text evidence="2 5">Belongs to the acyl-CoA dehydrogenase family.</text>
</comment>
<organism evidence="9 10">
    <name type="scientific">Psychrobacter namhaensis</name>
    <dbReference type="NCBI Taxonomy" id="292734"/>
    <lineage>
        <taxon>Bacteria</taxon>
        <taxon>Pseudomonadati</taxon>
        <taxon>Pseudomonadota</taxon>
        <taxon>Gammaproteobacteria</taxon>
        <taxon>Moraxellales</taxon>
        <taxon>Moraxellaceae</taxon>
        <taxon>Psychrobacter</taxon>
    </lineage>
</organism>
<evidence type="ECO:0000259" key="6">
    <source>
        <dbReference type="Pfam" id="PF00441"/>
    </source>
</evidence>
<dbReference type="InterPro" id="IPR036250">
    <property type="entry name" value="AcylCo_DH-like_C"/>
</dbReference>
<comment type="cofactor">
    <cofactor evidence="1 5">
        <name>FAD</name>
        <dbReference type="ChEBI" id="CHEBI:57692"/>
    </cofactor>
</comment>
<keyword evidence="3 5" id="KW-0285">Flavoprotein</keyword>
<gene>
    <name evidence="9" type="ORF">ACI2I3_01660</name>
</gene>
<dbReference type="RefSeq" id="WP_404671766.1">
    <property type="nucleotide sequence ID" value="NZ_JBJDPD010000001.1"/>
</dbReference>
<dbReference type="EC" id="1.-.-.-" evidence="9"/>
<dbReference type="EMBL" id="JBJDPD010000001">
    <property type="protein sequence ID" value="MFK4000040.1"/>
    <property type="molecule type" value="Genomic_DNA"/>
</dbReference>
<name>A0ABW8L570_9GAMM</name>
<protein>
    <submittedName>
        <fullName evidence="9">Acyl-CoA dehydrogenase family protein</fullName>
        <ecNumber evidence="9">1.-.-.-</ecNumber>
    </submittedName>
</protein>
<dbReference type="InterPro" id="IPR006091">
    <property type="entry name" value="Acyl-CoA_Oxase/DH_mid-dom"/>
</dbReference>
<proteinExistence type="inferred from homology"/>
<dbReference type="InterPro" id="IPR046373">
    <property type="entry name" value="Acyl-CoA_Oxase/DH_mid-dom_sf"/>
</dbReference>
<evidence type="ECO:0000256" key="2">
    <source>
        <dbReference type="ARBA" id="ARBA00009347"/>
    </source>
</evidence>
<dbReference type="SUPFAM" id="SSF56645">
    <property type="entry name" value="Acyl-CoA dehydrogenase NM domain-like"/>
    <property type="match status" value="1"/>
</dbReference>
<feature type="domain" description="Acyl-CoA dehydrogenase/oxidase N-terminal" evidence="8">
    <location>
        <begin position="10"/>
        <end position="117"/>
    </location>
</feature>
<dbReference type="SUPFAM" id="SSF47203">
    <property type="entry name" value="Acyl-CoA dehydrogenase C-terminal domain-like"/>
    <property type="match status" value="1"/>
</dbReference>
<evidence type="ECO:0000256" key="4">
    <source>
        <dbReference type="ARBA" id="ARBA00022827"/>
    </source>
</evidence>
<dbReference type="InterPro" id="IPR006089">
    <property type="entry name" value="Acyl-CoA_DH_CS"/>
</dbReference>
<dbReference type="InterPro" id="IPR013786">
    <property type="entry name" value="AcylCoA_DH/ox_N"/>
</dbReference>
<evidence type="ECO:0000256" key="5">
    <source>
        <dbReference type="RuleBase" id="RU362125"/>
    </source>
</evidence>
<keyword evidence="10" id="KW-1185">Reference proteome</keyword>
<accession>A0ABW8L570</accession>
<dbReference type="PROSITE" id="PS00072">
    <property type="entry name" value="ACYL_COA_DH_1"/>
    <property type="match status" value="1"/>
</dbReference>
<dbReference type="Gene3D" id="1.20.140.10">
    <property type="entry name" value="Butyryl-CoA Dehydrogenase, subunit A, domain 3"/>
    <property type="match status" value="1"/>
</dbReference>
<evidence type="ECO:0000259" key="8">
    <source>
        <dbReference type="Pfam" id="PF02771"/>
    </source>
</evidence>
<sequence length="384" mass="41835">MIRDKENLDSLIYMIRKFVEGVFIPNEDLVAKTDEIPAVIVEQMKELGLFGLTIPEQYEGLGLTMEEEVYVAFELGRTSPAFRSLIGTNNGIGSSGLIIDGTEAQKQQFLPHLASGEIIGAFCLTEPDSGSDAASLKTTAIKDGDDYILNGTKRYITNAPHAGVFTVMARTNLQLKGSAAISAFIVDSQTAGISLGKRDKKMGQQGAHTCDVIFEDCRIPASSLIGGIEGVGFKTAMKVLDKGRIHIAAISVGAATRMLDDALQYAVERKQFGQAIAQFQLIQGMLADSKAEIYAAKCMVIDAARLRDLGKEVSTEASCAKMFATEMCGRVADRCVQIHGGAGYISEYSIERFYRDVRLFRLYEGTTQIQQVIIARNMIREVAQ</sequence>
<dbReference type="Gene3D" id="2.40.110.10">
    <property type="entry name" value="Butyryl-CoA Dehydrogenase, subunit A, domain 2"/>
    <property type="match status" value="1"/>
</dbReference>
<dbReference type="InterPro" id="IPR009075">
    <property type="entry name" value="AcylCo_DH/oxidase_C"/>
</dbReference>
<feature type="domain" description="Acyl-CoA dehydrogenase/oxidase C-terminal" evidence="6">
    <location>
        <begin position="231"/>
        <end position="378"/>
    </location>
</feature>
<dbReference type="InterPro" id="IPR037069">
    <property type="entry name" value="AcylCoA_DH/ox_N_sf"/>
</dbReference>
<dbReference type="PIRSF" id="PIRSF016578">
    <property type="entry name" value="HsaA"/>
    <property type="match status" value="1"/>
</dbReference>
<reference evidence="9 10" key="1">
    <citation type="submission" date="2024-11" db="EMBL/GenBank/DDBJ databases">
        <title>The Natural Products Discovery Center: Release of the First 8490 Sequenced Strains for Exploring Actinobacteria Biosynthetic Diversity.</title>
        <authorList>
            <person name="Kalkreuter E."/>
            <person name="Kautsar S.A."/>
            <person name="Yang D."/>
            <person name="Bader C.D."/>
            <person name="Teijaro C.N."/>
            <person name="Fluegel L."/>
            <person name="Davis C.M."/>
            <person name="Simpson J.R."/>
            <person name="Lauterbach L."/>
            <person name="Steele A.D."/>
            <person name="Gui C."/>
            <person name="Meng S."/>
            <person name="Li G."/>
            <person name="Viehrig K."/>
            <person name="Ye F."/>
            <person name="Su P."/>
            <person name="Kiefer A.F."/>
            <person name="Nichols A."/>
            <person name="Cepeda A.J."/>
            <person name="Yan W."/>
            <person name="Fan B."/>
            <person name="Jiang Y."/>
            <person name="Adhikari A."/>
            <person name="Zheng C.-J."/>
            <person name="Schuster L."/>
            <person name="Cowan T.M."/>
            <person name="Smanski M.J."/>
            <person name="Chevrette M.G."/>
            <person name="De Carvalho L.P.S."/>
            <person name="Shen B."/>
        </authorList>
    </citation>
    <scope>NUCLEOTIDE SEQUENCE [LARGE SCALE GENOMIC DNA]</scope>
    <source>
        <strain evidence="9 10">NPDC077433</strain>
    </source>
</reference>
<dbReference type="PANTHER" id="PTHR43884:SF40">
    <property type="entry name" value="ACYL-COA DEHYDROGENASE"/>
    <property type="match status" value="1"/>
</dbReference>
<evidence type="ECO:0000256" key="3">
    <source>
        <dbReference type="ARBA" id="ARBA00022630"/>
    </source>
</evidence>